<evidence type="ECO:0000256" key="1">
    <source>
        <dbReference type="ARBA" id="ARBA00006432"/>
    </source>
</evidence>
<dbReference type="InterPro" id="IPR045851">
    <property type="entry name" value="AMP-bd_C_sf"/>
</dbReference>
<dbReference type="PANTHER" id="PTHR43201">
    <property type="entry name" value="ACYL-COA SYNTHETASE"/>
    <property type="match status" value="1"/>
</dbReference>
<evidence type="ECO:0008006" key="7">
    <source>
        <dbReference type="Google" id="ProtNLM"/>
    </source>
</evidence>
<evidence type="ECO:0000313" key="6">
    <source>
        <dbReference type="Proteomes" id="UP000294723"/>
    </source>
</evidence>
<dbReference type="Gene3D" id="3.30.300.30">
    <property type="match status" value="1"/>
</dbReference>
<dbReference type="InterPro" id="IPR000873">
    <property type="entry name" value="AMP-dep_synth/lig_dom"/>
</dbReference>
<dbReference type="InterPro" id="IPR025110">
    <property type="entry name" value="AMP-bd_C"/>
</dbReference>
<sequence>MRRGGRPRADVLPILGREPTSRVGDLTGPELAEAAHRVARRLPPGSRVAISGSDETARLIHFLGADLAGCASLLVDPDWPDLDAVLDDARPEVFLDADAPLGEDRGTELPVGDESTWFYLPTTSGTTGRPKVLVRSRGSWLRSYGALGLPLEPADRVLIPGPLSSSLFLFGALHALNSGADLRLLGRWSASAAAEATCDATVVHLVPAQLSALLAVLEHDPLLRSRCALRLVVCGGSKVGPALEERLAKALPGSRLIEYYGSAEQSLIAVRHGERLMPVVDVGVLDGRLLVRSDLAFDGYLERGELVPASTDWTGDQAFQRPDGALEILGREGAVIDTGARLVAIEAVESVLREVDGVLDVVVAATPHPRFGALVTAVVEGDARLPDLRAHAREKLHPAERPRRWLIVDALPRTASGKPARAVIAERLSSGEQL</sequence>
<comment type="similarity">
    <text evidence="1">Belongs to the ATP-dependent AMP-binding enzyme family.</text>
</comment>
<proteinExistence type="inferred from homology"/>
<dbReference type="Gene3D" id="3.40.50.12780">
    <property type="entry name" value="N-terminal domain of ligase-like"/>
    <property type="match status" value="1"/>
</dbReference>
<feature type="domain" description="AMP-dependent synthetase/ligase" evidence="3">
    <location>
        <begin position="112"/>
        <end position="271"/>
    </location>
</feature>
<dbReference type="PROSITE" id="PS00455">
    <property type="entry name" value="AMP_BINDING"/>
    <property type="match status" value="1"/>
</dbReference>
<evidence type="ECO:0000259" key="4">
    <source>
        <dbReference type="Pfam" id="PF13193"/>
    </source>
</evidence>
<keyword evidence="6" id="KW-1185">Reference proteome</keyword>
<dbReference type="Pfam" id="PF00501">
    <property type="entry name" value="AMP-binding"/>
    <property type="match status" value="1"/>
</dbReference>
<name>A0A4R5C357_9PSEU</name>
<dbReference type="InterPro" id="IPR042099">
    <property type="entry name" value="ANL_N_sf"/>
</dbReference>
<comment type="caution">
    <text evidence="5">The sequence shown here is derived from an EMBL/GenBank/DDBJ whole genome shotgun (WGS) entry which is preliminary data.</text>
</comment>
<evidence type="ECO:0000256" key="2">
    <source>
        <dbReference type="ARBA" id="ARBA00022598"/>
    </source>
</evidence>
<dbReference type="GO" id="GO:0031956">
    <property type="term" value="F:medium-chain fatty acid-CoA ligase activity"/>
    <property type="evidence" value="ECO:0007669"/>
    <property type="project" value="TreeGrafter"/>
</dbReference>
<organism evidence="5 6">
    <name type="scientific">Saccharopolyspora karakumensis</name>
    <dbReference type="NCBI Taxonomy" id="2530386"/>
    <lineage>
        <taxon>Bacteria</taxon>
        <taxon>Bacillati</taxon>
        <taxon>Actinomycetota</taxon>
        <taxon>Actinomycetes</taxon>
        <taxon>Pseudonocardiales</taxon>
        <taxon>Pseudonocardiaceae</taxon>
        <taxon>Saccharopolyspora</taxon>
    </lineage>
</organism>
<dbReference type="RefSeq" id="WP_132681588.1">
    <property type="nucleotide sequence ID" value="NZ_SMLA01000006.1"/>
</dbReference>
<dbReference type="Proteomes" id="UP000294723">
    <property type="component" value="Unassembled WGS sequence"/>
</dbReference>
<reference evidence="5 6" key="1">
    <citation type="submission" date="2019-03" db="EMBL/GenBank/DDBJ databases">
        <title>Draft genome sequences of novel Actinobacteria.</title>
        <authorList>
            <person name="Sahin N."/>
            <person name="Ay H."/>
            <person name="Saygin H."/>
        </authorList>
    </citation>
    <scope>NUCLEOTIDE SEQUENCE [LARGE SCALE GENOMIC DNA]</scope>
    <source>
        <strain evidence="5 6">5K548</strain>
    </source>
</reference>
<dbReference type="Pfam" id="PF13193">
    <property type="entry name" value="AMP-binding_C"/>
    <property type="match status" value="1"/>
</dbReference>
<feature type="domain" description="AMP-binding enzyme C-terminal" evidence="4">
    <location>
        <begin position="348"/>
        <end position="418"/>
    </location>
</feature>
<gene>
    <name evidence="5" type="ORF">E1202_06190</name>
</gene>
<keyword evidence="2" id="KW-0436">Ligase</keyword>
<dbReference type="InterPro" id="IPR020845">
    <property type="entry name" value="AMP-binding_CS"/>
</dbReference>
<dbReference type="PANTHER" id="PTHR43201:SF5">
    <property type="entry name" value="MEDIUM-CHAIN ACYL-COA LIGASE ACSF2, MITOCHONDRIAL"/>
    <property type="match status" value="1"/>
</dbReference>
<accession>A0A4R5C357</accession>
<protein>
    <recommendedName>
        <fullName evidence="7">Acyl-CoA synthetase (AMP-forming)/AMP-acid ligase II</fullName>
    </recommendedName>
</protein>
<dbReference type="EMBL" id="SMLA01000006">
    <property type="protein sequence ID" value="TDD91212.1"/>
    <property type="molecule type" value="Genomic_DNA"/>
</dbReference>
<dbReference type="SUPFAM" id="SSF56801">
    <property type="entry name" value="Acetyl-CoA synthetase-like"/>
    <property type="match status" value="1"/>
</dbReference>
<dbReference type="AlphaFoldDB" id="A0A4R5C357"/>
<dbReference type="GO" id="GO:0006631">
    <property type="term" value="P:fatty acid metabolic process"/>
    <property type="evidence" value="ECO:0007669"/>
    <property type="project" value="TreeGrafter"/>
</dbReference>
<evidence type="ECO:0000259" key="3">
    <source>
        <dbReference type="Pfam" id="PF00501"/>
    </source>
</evidence>
<evidence type="ECO:0000313" key="5">
    <source>
        <dbReference type="EMBL" id="TDD91212.1"/>
    </source>
</evidence>